<evidence type="ECO:0000313" key="3">
    <source>
        <dbReference type="Proteomes" id="UP000249829"/>
    </source>
</evidence>
<feature type="region of interest" description="Disordered" evidence="1">
    <location>
        <begin position="1"/>
        <end position="90"/>
    </location>
</feature>
<accession>A0A2V5HAS2</accession>
<sequence>MRDLPQPPHHVPKEHGQSNQHFTSGLHTPPRHEIYPTPSNRNGKKSKACRYHQVNKPPSPRGLFCSLLADGTTERRPSKGPIQLRSMLHG</sequence>
<dbReference type="EMBL" id="KZ825116">
    <property type="protein sequence ID" value="PYI21475.1"/>
    <property type="molecule type" value="Genomic_DNA"/>
</dbReference>
<evidence type="ECO:0000313" key="2">
    <source>
        <dbReference type="EMBL" id="PYI21475.1"/>
    </source>
</evidence>
<gene>
    <name evidence="2" type="ORF">BO99DRAFT_68616</name>
</gene>
<name>A0A2V5HAS2_ASPV1</name>
<proteinExistence type="predicted"/>
<dbReference type="Proteomes" id="UP000249829">
    <property type="component" value="Unassembled WGS sequence"/>
</dbReference>
<evidence type="ECO:0000256" key="1">
    <source>
        <dbReference type="SAM" id="MobiDB-lite"/>
    </source>
</evidence>
<keyword evidence="3" id="KW-1185">Reference proteome</keyword>
<organism evidence="2 3">
    <name type="scientific">Aspergillus violaceofuscus (strain CBS 115571)</name>
    <dbReference type="NCBI Taxonomy" id="1450538"/>
    <lineage>
        <taxon>Eukaryota</taxon>
        <taxon>Fungi</taxon>
        <taxon>Dikarya</taxon>
        <taxon>Ascomycota</taxon>
        <taxon>Pezizomycotina</taxon>
        <taxon>Eurotiomycetes</taxon>
        <taxon>Eurotiomycetidae</taxon>
        <taxon>Eurotiales</taxon>
        <taxon>Aspergillaceae</taxon>
        <taxon>Aspergillus</taxon>
    </lineage>
</organism>
<dbReference type="AlphaFoldDB" id="A0A2V5HAS2"/>
<protein>
    <submittedName>
        <fullName evidence="2">Uncharacterized protein</fullName>
    </submittedName>
</protein>
<feature type="compositionally biased region" description="Polar residues" evidence="1">
    <location>
        <begin position="17"/>
        <end position="26"/>
    </location>
</feature>
<reference evidence="2 3" key="1">
    <citation type="submission" date="2018-02" db="EMBL/GenBank/DDBJ databases">
        <title>The genomes of Aspergillus section Nigri reveals drivers in fungal speciation.</title>
        <authorList>
            <consortium name="DOE Joint Genome Institute"/>
            <person name="Vesth T.C."/>
            <person name="Nybo J."/>
            <person name="Theobald S."/>
            <person name="Brandl J."/>
            <person name="Frisvad J.C."/>
            <person name="Nielsen K.F."/>
            <person name="Lyhne E.K."/>
            <person name="Kogle M.E."/>
            <person name="Kuo A."/>
            <person name="Riley R."/>
            <person name="Clum A."/>
            <person name="Nolan M."/>
            <person name="Lipzen A."/>
            <person name="Salamov A."/>
            <person name="Henrissat B."/>
            <person name="Wiebenga A."/>
            <person name="De vries R.P."/>
            <person name="Grigoriev I.V."/>
            <person name="Mortensen U.H."/>
            <person name="Andersen M.R."/>
            <person name="Baker S.E."/>
        </authorList>
    </citation>
    <scope>NUCLEOTIDE SEQUENCE [LARGE SCALE GENOMIC DNA]</scope>
    <source>
        <strain evidence="2 3">CBS 115571</strain>
    </source>
</reference>